<keyword evidence="1" id="KW-0732">Signal</keyword>
<protein>
    <submittedName>
        <fullName evidence="3">CYFA0S03e05930g1_1</fullName>
    </submittedName>
</protein>
<dbReference type="SUPFAM" id="SSF141673">
    <property type="entry name" value="MOSC N-terminal domain-like"/>
    <property type="match status" value="1"/>
</dbReference>
<dbReference type="GO" id="GO:0030151">
    <property type="term" value="F:molybdenum ion binding"/>
    <property type="evidence" value="ECO:0007669"/>
    <property type="project" value="InterPro"/>
</dbReference>
<dbReference type="GO" id="GO:0003824">
    <property type="term" value="F:catalytic activity"/>
    <property type="evidence" value="ECO:0007669"/>
    <property type="project" value="InterPro"/>
</dbReference>
<evidence type="ECO:0000256" key="1">
    <source>
        <dbReference type="SAM" id="SignalP"/>
    </source>
</evidence>
<gene>
    <name evidence="3" type="ORF">CYFA0S_03e05930g</name>
</gene>
<dbReference type="VEuPathDB" id="FungiDB:BON22_5132"/>
<dbReference type="AlphaFoldDB" id="A0A061AY56"/>
<dbReference type="EMBL" id="LK052888">
    <property type="protein sequence ID" value="CDR39668.1"/>
    <property type="molecule type" value="Genomic_DNA"/>
</dbReference>
<feature type="domain" description="MOSC" evidence="2">
    <location>
        <begin position="206"/>
        <end position="365"/>
    </location>
</feature>
<evidence type="ECO:0000313" key="3">
    <source>
        <dbReference type="EMBL" id="CDR39668.1"/>
    </source>
</evidence>
<dbReference type="Pfam" id="PF03476">
    <property type="entry name" value="MOSC_N"/>
    <property type="match status" value="1"/>
</dbReference>
<evidence type="ECO:0000259" key="2">
    <source>
        <dbReference type="PROSITE" id="PS51340"/>
    </source>
</evidence>
<dbReference type="GO" id="GO:0030170">
    <property type="term" value="F:pyridoxal phosphate binding"/>
    <property type="evidence" value="ECO:0007669"/>
    <property type="project" value="InterPro"/>
</dbReference>
<dbReference type="SUPFAM" id="SSF50800">
    <property type="entry name" value="PK beta-barrel domain-like"/>
    <property type="match status" value="1"/>
</dbReference>
<proteinExistence type="predicted"/>
<organism evidence="3">
    <name type="scientific">Cyberlindnera fabianii</name>
    <name type="common">Yeast</name>
    <name type="synonym">Hansenula fabianii</name>
    <dbReference type="NCBI Taxonomy" id="36022"/>
    <lineage>
        <taxon>Eukaryota</taxon>
        <taxon>Fungi</taxon>
        <taxon>Dikarya</taxon>
        <taxon>Ascomycota</taxon>
        <taxon>Saccharomycotina</taxon>
        <taxon>Saccharomycetes</taxon>
        <taxon>Phaffomycetales</taxon>
        <taxon>Phaffomycetaceae</taxon>
        <taxon>Cyberlindnera</taxon>
    </lineage>
</organism>
<dbReference type="PhylomeDB" id="A0A061AY56"/>
<feature type="chain" id="PRO_5001598956" evidence="1">
    <location>
        <begin position="25"/>
        <end position="376"/>
    </location>
</feature>
<sequence length="376" mass="42844">MITFIALVVILLGSFVFLPQVSEAVGVSVGDPTGVGQVLRFLLNVRYKLIALAHFNKPQFTGRVDQIFVHPLKSGGYISVKEWPVDHQGFKYDRQFMAAYWDDKIKAFQAYTLRNAPRLALVKLTYLEDQHCFKFTYPLLNSEEFESFTLPCEVSDEYIKTHSDGITESTTNLWGVQFESISIGKALPQSFRDSMNFNRPNTTLLYTPSGKRCLTGSPPELPQLRKTNFQDYYPLMIMSQDEIDEVNARMKAKGSNRHVTASNFRPNIVVKGLGESIDDMFKFRIRDPMTNSTHYWKTAQKCPRCSIPNVDMNTGTFDKTNTVSKTLGEYRKIDAGDTKAHFLGLYCVHIGEDYIVKVGDYLDVMEEKVIPYMGLH</sequence>
<dbReference type="InterPro" id="IPR005303">
    <property type="entry name" value="MOCOS_middle"/>
</dbReference>
<dbReference type="OrthoDB" id="17255at2759"/>
<accession>A0A061AY56</accession>
<reference evidence="3" key="1">
    <citation type="journal article" date="2014" name="Genome Announc.">
        <title>Genome sequence of the yeast Cyberlindnera fabianii (Hansenula fabianii).</title>
        <authorList>
            <person name="Freel K.C."/>
            <person name="Sarilar V."/>
            <person name="Neuveglise C."/>
            <person name="Devillers H."/>
            <person name="Friedrich A."/>
            <person name="Schacherer J."/>
        </authorList>
    </citation>
    <scope>NUCLEOTIDE SEQUENCE</scope>
    <source>
        <strain evidence="3">YJS4271</strain>
    </source>
</reference>
<dbReference type="VEuPathDB" id="FungiDB:BON22_5133"/>
<dbReference type="PROSITE" id="PS51340">
    <property type="entry name" value="MOSC"/>
    <property type="match status" value="1"/>
</dbReference>
<dbReference type="InterPro" id="IPR005302">
    <property type="entry name" value="MoCF_Sase_C"/>
</dbReference>
<name>A0A061AY56_CYBFA</name>
<dbReference type="Pfam" id="PF03473">
    <property type="entry name" value="MOSC"/>
    <property type="match status" value="1"/>
</dbReference>
<dbReference type="InterPro" id="IPR011037">
    <property type="entry name" value="Pyrv_Knase-like_insert_dom_sf"/>
</dbReference>
<feature type="signal peptide" evidence="1">
    <location>
        <begin position="1"/>
        <end position="24"/>
    </location>
</feature>